<keyword evidence="7" id="KW-1185">Reference proteome</keyword>
<dbReference type="eggNOG" id="ENOG502R8SR">
    <property type="taxonomic scope" value="Eukaryota"/>
</dbReference>
<organism evidence="6 7">
    <name type="scientific">Fomitopsis schrenkii</name>
    <name type="common">Brown rot fungus</name>
    <dbReference type="NCBI Taxonomy" id="2126942"/>
    <lineage>
        <taxon>Eukaryota</taxon>
        <taxon>Fungi</taxon>
        <taxon>Dikarya</taxon>
        <taxon>Basidiomycota</taxon>
        <taxon>Agaricomycotina</taxon>
        <taxon>Agaricomycetes</taxon>
        <taxon>Polyporales</taxon>
        <taxon>Fomitopsis</taxon>
    </lineage>
</organism>
<evidence type="ECO:0000259" key="5">
    <source>
        <dbReference type="PROSITE" id="PS50865"/>
    </source>
</evidence>
<dbReference type="Gene3D" id="1.25.40.20">
    <property type="entry name" value="Ankyrin repeat-containing domain"/>
    <property type="match status" value="1"/>
</dbReference>
<sequence length="314" mass="34663">MNNLQATLNALSTQLAGASEGRPLDELMHSTGVLKGFEAQRLRSYCTSECMEPGRDLDSYGEAIFSGDLTSVRADFAEIYQLSWGPTRVPIYDLIFLATLIVPDARSQILAVASFLISEAKVPVDGVDLSGSQALHHCISTKPAFDPELAQMLHDAGGDVNARNRYGGTTAHEIVLVYDLYDRAKMQRSADALKWFLDHGGNVDIADGDGATARRCIVHLRQKVAGAGRRAIRLPMWGVLDSEDRRRKRLADSICGFCGRDDVKLMTCSRCKKMKYCAPPRKCQNADWANHKRSCKALKEQPMTQVTYLGKPLP</sequence>
<dbReference type="SUPFAM" id="SSF48403">
    <property type="entry name" value="Ankyrin repeat"/>
    <property type="match status" value="1"/>
</dbReference>
<name>S8F5K0_FOMSC</name>
<keyword evidence="2 4" id="KW-0863">Zinc-finger</keyword>
<dbReference type="InterPro" id="IPR036770">
    <property type="entry name" value="Ankyrin_rpt-contain_sf"/>
</dbReference>
<protein>
    <recommendedName>
        <fullName evidence="5">MYND-type domain-containing protein</fullName>
    </recommendedName>
</protein>
<evidence type="ECO:0000256" key="3">
    <source>
        <dbReference type="ARBA" id="ARBA00022833"/>
    </source>
</evidence>
<dbReference type="EMBL" id="KE504181">
    <property type="protein sequence ID" value="EPS96980.1"/>
    <property type="molecule type" value="Genomic_DNA"/>
</dbReference>
<dbReference type="PROSITE" id="PS50865">
    <property type="entry name" value="ZF_MYND_2"/>
    <property type="match status" value="1"/>
</dbReference>
<keyword evidence="1" id="KW-0479">Metal-binding</keyword>
<dbReference type="GO" id="GO:0008270">
    <property type="term" value="F:zinc ion binding"/>
    <property type="evidence" value="ECO:0007669"/>
    <property type="project" value="UniProtKB-KW"/>
</dbReference>
<dbReference type="HOGENOM" id="CLU_880136_0_0_1"/>
<keyword evidence="3" id="KW-0862">Zinc</keyword>
<dbReference type="OrthoDB" id="432970at2759"/>
<proteinExistence type="predicted"/>
<evidence type="ECO:0000256" key="4">
    <source>
        <dbReference type="PROSITE-ProRule" id="PRU00134"/>
    </source>
</evidence>
<evidence type="ECO:0000313" key="7">
    <source>
        <dbReference type="Proteomes" id="UP000015241"/>
    </source>
</evidence>
<dbReference type="Pfam" id="PF01753">
    <property type="entry name" value="zf-MYND"/>
    <property type="match status" value="1"/>
</dbReference>
<feature type="domain" description="MYND-type" evidence="5">
    <location>
        <begin position="255"/>
        <end position="295"/>
    </location>
</feature>
<dbReference type="STRING" id="743788.S8F5K0"/>
<dbReference type="InParanoid" id="S8F5K0"/>
<dbReference type="SUPFAM" id="SSF144232">
    <property type="entry name" value="HIT/MYND zinc finger-like"/>
    <property type="match status" value="1"/>
</dbReference>
<accession>S8F5K0</accession>
<evidence type="ECO:0000256" key="1">
    <source>
        <dbReference type="ARBA" id="ARBA00022723"/>
    </source>
</evidence>
<evidence type="ECO:0000313" key="6">
    <source>
        <dbReference type="EMBL" id="EPS96980.1"/>
    </source>
</evidence>
<reference evidence="6 7" key="1">
    <citation type="journal article" date="2012" name="Science">
        <title>The Paleozoic origin of enzymatic lignin decomposition reconstructed from 31 fungal genomes.</title>
        <authorList>
            <person name="Floudas D."/>
            <person name="Binder M."/>
            <person name="Riley R."/>
            <person name="Barry K."/>
            <person name="Blanchette R.A."/>
            <person name="Henrissat B."/>
            <person name="Martinez A.T."/>
            <person name="Otillar R."/>
            <person name="Spatafora J.W."/>
            <person name="Yadav J.S."/>
            <person name="Aerts A."/>
            <person name="Benoit I."/>
            <person name="Boyd A."/>
            <person name="Carlson A."/>
            <person name="Copeland A."/>
            <person name="Coutinho P.M."/>
            <person name="de Vries R.P."/>
            <person name="Ferreira P."/>
            <person name="Findley K."/>
            <person name="Foster B."/>
            <person name="Gaskell J."/>
            <person name="Glotzer D."/>
            <person name="Gorecki P."/>
            <person name="Heitman J."/>
            <person name="Hesse C."/>
            <person name="Hori C."/>
            <person name="Igarashi K."/>
            <person name="Jurgens J.A."/>
            <person name="Kallen N."/>
            <person name="Kersten P."/>
            <person name="Kohler A."/>
            <person name="Kuees U."/>
            <person name="Kumar T.K.A."/>
            <person name="Kuo A."/>
            <person name="LaButti K."/>
            <person name="Larrondo L.F."/>
            <person name="Lindquist E."/>
            <person name="Ling A."/>
            <person name="Lombard V."/>
            <person name="Lucas S."/>
            <person name="Lundell T."/>
            <person name="Martin R."/>
            <person name="McLaughlin D.J."/>
            <person name="Morgenstern I."/>
            <person name="Morin E."/>
            <person name="Murat C."/>
            <person name="Nagy L.G."/>
            <person name="Nolan M."/>
            <person name="Ohm R.A."/>
            <person name="Patyshakuliyeva A."/>
            <person name="Rokas A."/>
            <person name="Ruiz-Duenas F.J."/>
            <person name="Sabat G."/>
            <person name="Salamov A."/>
            <person name="Samejima M."/>
            <person name="Schmutz J."/>
            <person name="Slot J.C."/>
            <person name="St John F."/>
            <person name="Stenlid J."/>
            <person name="Sun H."/>
            <person name="Sun S."/>
            <person name="Syed K."/>
            <person name="Tsang A."/>
            <person name="Wiebenga A."/>
            <person name="Young D."/>
            <person name="Pisabarro A."/>
            <person name="Eastwood D.C."/>
            <person name="Martin F."/>
            <person name="Cullen D."/>
            <person name="Grigoriev I.V."/>
            <person name="Hibbett D.S."/>
        </authorList>
    </citation>
    <scope>NUCLEOTIDE SEQUENCE</scope>
    <source>
        <strain evidence="7">FP-58527</strain>
    </source>
</reference>
<gene>
    <name evidence="6" type="ORF">FOMPIDRAFT_1052832</name>
</gene>
<dbReference type="InterPro" id="IPR002893">
    <property type="entry name" value="Znf_MYND"/>
</dbReference>
<dbReference type="Gene3D" id="6.10.140.2220">
    <property type="match status" value="1"/>
</dbReference>
<evidence type="ECO:0000256" key="2">
    <source>
        <dbReference type="ARBA" id="ARBA00022771"/>
    </source>
</evidence>
<dbReference type="AlphaFoldDB" id="S8F5K0"/>
<dbReference type="Proteomes" id="UP000015241">
    <property type="component" value="Unassembled WGS sequence"/>
</dbReference>